<reference evidence="2" key="1">
    <citation type="journal article" date="2022" name="Int. J. Mol. Sci.">
        <title>Draft Genome of Tanacetum Coccineum: Genomic Comparison of Closely Related Tanacetum-Family Plants.</title>
        <authorList>
            <person name="Yamashiro T."/>
            <person name="Shiraishi A."/>
            <person name="Nakayama K."/>
            <person name="Satake H."/>
        </authorList>
    </citation>
    <scope>NUCLEOTIDE SEQUENCE</scope>
</reference>
<dbReference type="Proteomes" id="UP001151760">
    <property type="component" value="Unassembled WGS sequence"/>
</dbReference>
<organism evidence="2 3">
    <name type="scientific">Tanacetum coccineum</name>
    <dbReference type="NCBI Taxonomy" id="301880"/>
    <lineage>
        <taxon>Eukaryota</taxon>
        <taxon>Viridiplantae</taxon>
        <taxon>Streptophyta</taxon>
        <taxon>Embryophyta</taxon>
        <taxon>Tracheophyta</taxon>
        <taxon>Spermatophyta</taxon>
        <taxon>Magnoliopsida</taxon>
        <taxon>eudicotyledons</taxon>
        <taxon>Gunneridae</taxon>
        <taxon>Pentapetalae</taxon>
        <taxon>asterids</taxon>
        <taxon>campanulids</taxon>
        <taxon>Asterales</taxon>
        <taxon>Asteraceae</taxon>
        <taxon>Asteroideae</taxon>
        <taxon>Anthemideae</taxon>
        <taxon>Anthemidinae</taxon>
        <taxon>Tanacetum</taxon>
    </lineage>
</organism>
<name>A0ABQ4X9S6_9ASTR</name>
<gene>
    <name evidence="2" type="ORF">Tco_0656807</name>
</gene>
<keyword evidence="3" id="KW-1185">Reference proteome</keyword>
<protein>
    <submittedName>
        <fullName evidence="2">Retrovirus-related pol polyprotein from transposon TNT 1-94</fullName>
    </submittedName>
</protein>
<feature type="domain" description="Reverse transcriptase Ty1/copia-type" evidence="1">
    <location>
        <begin position="47"/>
        <end position="111"/>
    </location>
</feature>
<accession>A0ABQ4X9S6</accession>
<evidence type="ECO:0000313" key="3">
    <source>
        <dbReference type="Proteomes" id="UP001151760"/>
    </source>
</evidence>
<comment type="caution">
    <text evidence="2">The sequence shown here is derived from an EMBL/GenBank/DDBJ whole genome shotgun (WGS) entry which is preliminary data.</text>
</comment>
<proteinExistence type="predicted"/>
<reference evidence="2" key="2">
    <citation type="submission" date="2022-01" db="EMBL/GenBank/DDBJ databases">
        <authorList>
            <person name="Yamashiro T."/>
            <person name="Shiraishi A."/>
            <person name="Satake H."/>
            <person name="Nakayama K."/>
        </authorList>
    </citation>
    <scope>NUCLEOTIDE SEQUENCE</scope>
</reference>
<evidence type="ECO:0000259" key="1">
    <source>
        <dbReference type="Pfam" id="PF07727"/>
    </source>
</evidence>
<dbReference type="PANTHER" id="PTHR11439:SF495">
    <property type="entry name" value="REVERSE TRANSCRIPTASE, RNA-DEPENDENT DNA POLYMERASE-RELATED"/>
    <property type="match status" value="1"/>
</dbReference>
<evidence type="ECO:0000313" key="2">
    <source>
        <dbReference type="EMBL" id="GJS62023.1"/>
    </source>
</evidence>
<dbReference type="PANTHER" id="PTHR11439">
    <property type="entry name" value="GAG-POL-RELATED RETROTRANSPOSON"/>
    <property type="match status" value="1"/>
</dbReference>
<dbReference type="InterPro" id="IPR013103">
    <property type="entry name" value="RVT_2"/>
</dbReference>
<dbReference type="EMBL" id="BQNB010009332">
    <property type="protein sequence ID" value="GJS62023.1"/>
    <property type="molecule type" value="Genomic_DNA"/>
</dbReference>
<dbReference type="Pfam" id="PF07727">
    <property type="entry name" value="RVT_2"/>
    <property type="match status" value="1"/>
</dbReference>
<dbReference type="CDD" id="cd09272">
    <property type="entry name" value="RNase_HI_RT_Ty1"/>
    <property type="match status" value="1"/>
</dbReference>
<sequence length="467" mass="54152">MQDELHQFERLDVWELVPRPDGKNIIAVKWLWKNKSDAENIVIQNKSLDVKTVFLNGPLKEEVYVSQSDGFVDPDFPDHVYRLKKALYGLKQALRAWMQRRLQEYFRGLQFLGEKLMSWSSKNQDCTEMSTAKAEYVSLSACCVQVIWMRIQLLDYGYKCNRILMYCNSKSAIAISCNPVQHSGTKHIDIRLSFMLDRKELTLTLDEVRTIFQLPQATNNNHERFVVAPKFSEMVPLLLFMLDRKELTLTLDEFRTIFQLPQATENNHERFVVHQTVRNTVQDIFKVSNNMSHWFRLTSFADHADVSSFKYHNLEDDEMVKSIFSSVKNKTGVGMKIPSWMITDEMKLMEHYRMYATVFGVDIPTTQSQPIESTQGTHRLTRALESLFSSSDHRLLHTTPMPTTAEADDIILQDTIQLSLVEQKSRDELEANLKCSKVEEYLIAEEIEKLVEGTENVENVEVDSSIP</sequence>